<dbReference type="InterPro" id="IPR000172">
    <property type="entry name" value="GMC_OxRdtase_N"/>
</dbReference>
<dbReference type="VEuPathDB" id="FungiDB:ACJ73_06402"/>
<dbReference type="Proteomes" id="UP000242791">
    <property type="component" value="Unassembled WGS sequence"/>
</dbReference>
<dbReference type="EC" id="1.1.3.4" evidence="9"/>
<comment type="subcellular location">
    <subcellularLocation>
        <location evidence="2">Secreted</location>
        <location evidence="2">Cell wall</location>
    </subcellularLocation>
</comment>
<accession>A0A1J9QPX9</accession>
<protein>
    <recommendedName>
        <fullName evidence="9">glucose oxidase</fullName>
        <ecNumber evidence="9">1.1.3.4</ecNumber>
    </recommendedName>
</protein>
<evidence type="ECO:0000259" key="11">
    <source>
        <dbReference type="Pfam" id="PF00732"/>
    </source>
</evidence>
<evidence type="ECO:0000256" key="9">
    <source>
        <dbReference type="ARBA" id="ARBA00049722"/>
    </source>
</evidence>
<evidence type="ECO:0000256" key="6">
    <source>
        <dbReference type="ARBA" id="ARBA00022827"/>
    </source>
</evidence>
<evidence type="ECO:0000256" key="3">
    <source>
        <dbReference type="ARBA" id="ARBA00010790"/>
    </source>
</evidence>
<evidence type="ECO:0000256" key="8">
    <source>
        <dbReference type="ARBA" id="ARBA00049435"/>
    </source>
</evidence>
<name>A0A1J9QPX9_9EURO</name>
<proteinExistence type="inferred from homology"/>
<keyword evidence="13" id="KW-1185">Reference proteome</keyword>
<keyword evidence="5" id="KW-0285">Flavoprotein</keyword>
<evidence type="ECO:0000256" key="4">
    <source>
        <dbReference type="ARBA" id="ARBA00022512"/>
    </source>
</evidence>
<organism evidence="12 13">
    <name type="scientific">Blastomyces percursus</name>
    <dbReference type="NCBI Taxonomy" id="1658174"/>
    <lineage>
        <taxon>Eukaryota</taxon>
        <taxon>Fungi</taxon>
        <taxon>Dikarya</taxon>
        <taxon>Ascomycota</taxon>
        <taxon>Pezizomycotina</taxon>
        <taxon>Eurotiomycetes</taxon>
        <taxon>Eurotiomycetidae</taxon>
        <taxon>Onygenales</taxon>
        <taxon>Ajellomycetaceae</taxon>
        <taxon>Blastomyces</taxon>
    </lineage>
</organism>
<dbReference type="OrthoDB" id="269227at2759"/>
<dbReference type="InterPro" id="IPR027424">
    <property type="entry name" value="Glucose_Oxidase_domain_2"/>
</dbReference>
<feature type="region of interest" description="Disordered" evidence="10">
    <location>
        <begin position="30"/>
        <end position="51"/>
    </location>
</feature>
<dbReference type="Gene3D" id="3.30.560.10">
    <property type="entry name" value="Glucose Oxidase, domain 3"/>
    <property type="match status" value="1"/>
</dbReference>
<evidence type="ECO:0000256" key="7">
    <source>
        <dbReference type="ARBA" id="ARBA00023002"/>
    </source>
</evidence>
<keyword evidence="4" id="KW-0134">Cell wall</keyword>
<keyword evidence="7" id="KW-0560">Oxidoreductase</keyword>
<evidence type="ECO:0000313" key="12">
    <source>
        <dbReference type="EMBL" id="OJD22251.1"/>
    </source>
</evidence>
<dbReference type="EMBL" id="LGTZ01001122">
    <property type="protein sequence ID" value="OJD22251.1"/>
    <property type="molecule type" value="Genomic_DNA"/>
</dbReference>
<dbReference type="PANTHER" id="PTHR11552:SF201">
    <property type="entry name" value="GLUCOSE-METHANOL-CHOLINE OXIDOREDUCTASE N-TERMINAL DOMAIN-CONTAINING PROTEIN"/>
    <property type="match status" value="1"/>
</dbReference>
<dbReference type="AlphaFoldDB" id="A0A1J9QPX9"/>
<gene>
    <name evidence="12" type="ORF">ACJ73_06402</name>
</gene>
<dbReference type="Gene3D" id="4.10.450.10">
    <property type="entry name" value="Glucose Oxidase, domain 2"/>
    <property type="match status" value="1"/>
</dbReference>
<dbReference type="STRING" id="1658174.A0A1J9QPX9"/>
<evidence type="ECO:0000256" key="5">
    <source>
        <dbReference type="ARBA" id="ARBA00022630"/>
    </source>
</evidence>
<comment type="cofactor">
    <cofactor evidence="1">
        <name>FAD</name>
        <dbReference type="ChEBI" id="CHEBI:57692"/>
    </cofactor>
</comment>
<comment type="caution">
    <text evidence="12">The sequence shown here is derived from an EMBL/GenBank/DDBJ whole genome shotgun (WGS) entry which is preliminary data.</text>
</comment>
<reference evidence="12 13" key="1">
    <citation type="submission" date="2015-08" db="EMBL/GenBank/DDBJ databases">
        <title>Emmonsia species relationships and genome sequence.</title>
        <authorList>
            <person name="Cuomo C.A."/>
            <person name="Schwartz I.S."/>
            <person name="Kenyon C."/>
            <person name="De Hoog G.S."/>
            <person name="Govender N.P."/>
            <person name="Botha A."/>
            <person name="Moreno L."/>
            <person name="De Vries M."/>
            <person name="Munoz J.F."/>
            <person name="Stielow J.B."/>
        </authorList>
    </citation>
    <scope>NUCLEOTIDE SEQUENCE [LARGE SCALE GENOMIC DNA]</scope>
    <source>
        <strain evidence="12 13">EI222</strain>
    </source>
</reference>
<dbReference type="SUPFAM" id="SSF51905">
    <property type="entry name" value="FAD/NAD(P)-binding domain"/>
    <property type="match status" value="1"/>
</dbReference>
<comment type="catalytic activity">
    <reaction evidence="8">
        <text>beta-D-glucose + O2 = D-glucono-1,5-lactone + H2O2</text>
        <dbReference type="Rhea" id="RHEA:11428"/>
        <dbReference type="ChEBI" id="CHEBI:15379"/>
        <dbReference type="ChEBI" id="CHEBI:15903"/>
        <dbReference type="ChEBI" id="CHEBI:16217"/>
        <dbReference type="ChEBI" id="CHEBI:16240"/>
        <dbReference type="EC" id="1.1.3.4"/>
    </reaction>
    <physiologicalReaction direction="left-to-right" evidence="8">
        <dbReference type="Rhea" id="RHEA:11429"/>
    </physiologicalReaction>
</comment>
<keyword evidence="4" id="KW-0964">Secreted</keyword>
<dbReference type="PANTHER" id="PTHR11552">
    <property type="entry name" value="GLUCOSE-METHANOL-CHOLINE GMC OXIDOREDUCTASE"/>
    <property type="match status" value="1"/>
</dbReference>
<evidence type="ECO:0000313" key="13">
    <source>
        <dbReference type="Proteomes" id="UP000242791"/>
    </source>
</evidence>
<sequence length="328" mass="36488">MSTTRIHRRLHHCGRWGYWPSAGSKALRGSRHKHSCSRGGSQSSGGPRCDHSSSLDDIVWKSADWEFAIPTLAGKTIRAAQGKWLGGSSAINVQALISASKAILDAWSNLGNEGWTWENLQPYYRKSYTLNLPDEKTREHLGLKWVDPSIHGFSRPMQVSFPGQVQNPLVKAWVDMSKNIGYGRSVLGSFAKCRRKYARSLDEHEVIDGVVTGDPLLRQKLEAIQAAMKIYSEHKAGLITIGDVQSSALMPILELRVRTARKRRKGFFNQFLSTGLATSFQSIIRGIFKTHNEATCDMFMFLAQANLRIKLTQAASLAPSSSPEIFSV</sequence>
<dbReference type="InterPro" id="IPR012132">
    <property type="entry name" value="GMC_OxRdtase"/>
</dbReference>
<feature type="domain" description="Glucose-methanol-choline oxidoreductase N-terminal" evidence="11">
    <location>
        <begin position="71"/>
        <end position="185"/>
    </location>
</feature>
<dbReference type="Pfam" id="PF00732">
    <property type="entry name" value="GMC_oxred_N"/>
    <property type="match status" value="1"/>
</dbReference>
<keyword evidence="6" id="KW-0274">FAD</keyword>
<dbReference type="GO" id="GO:0050660">
    <property type="term" value="F:flavin adenine dinucleotide binding"/>
    <property type="evidence" value="ECO:0007669"/>
    <property type="project" value="InterPro"/>
</dbReference>
<feature type="compositionally biased region" description="Low complexity" evidence="10">
    <location>
        <begin position="37"/>
        <end position="46"/>
    </location>
</feature>
<dbReference type="InterPro" id="IPR036188">
    <property type="entry name" value="FAD/NAD-bd_sf"/>
</dbReference>
<comment type="similarity">
    <text evidence="3">Belongs to the GMC oxidoreductase family.</text>
</comment>
<evidence type="ECO:0000256" key="2">
    <source>
        <dbReference type="ARBA" id="ARBA00004191"/>
    </source>
</evidence>
<dbReference type="GO" id="GO:0046562">
    <property type="term" value="F:beta-D-glucose oxidase activity"/>
    <property type="evidence" value="ECO:0007669"/>
    <property type="project" value="UniProtKB-EC"/>
</dbReference>
<evidence type="ECO:0000256" key="10">
    <source>
        <dbReference type="SAM" id="MobiDB-lite"/>
    </source>
</evidence>
<evidence type="ECO:0000256" key="1">
    <source>
        <dbReference type="ARBA" id="ARBA00001974"/>
    </source>
</evidence>